<accession>A0AA38YNG9</accession>
<keyword evidence="10" id="KW-1185">Reference proteome</keyword>
<name>A0AA38YNG9_VITRO</name>
<reference evidence="9 10" key="1">
    <citation type="journal article" date="2023" name="BMC Biotechnol.">
        <title>Vitis rotundifolia cv Carlos genome sequencing.</title>
        <authorList>
            <person name="Huff M."/>
            <person name="Hulse-Kemp A."/>
            <person name="Scheffler B."/>
            <person name="Youngblood R."/>
            <person name="Simpson S."/>
            <person name="Babiker E."/>
            <person name="Staton M."/>
        </authorList>
    </citation>
    <scope>NUCLEOTIDE SEQUENCE [LARGE SCALE GENOMIC DNA]</scope>
    <source>
        <tissue evidence="9">Leaf</tissue>
    </source>
</reference>
<dbReference type="GO" id="GO:0000785">
    <property type="term" value="C:chromatin"/>
    <property type="evidence" value="ECO:0007669"/>
    <property type="project" value="TreeGrafter"/>
</dbReference>
<organism evidence="9 10">
    <name type="scientific">Vitis rotundifolia</name>
    <name type="common">Muscadine grape</name>
    <dbReference type="NCBI Taxonomy" id="103349"/>
    <lineage>
        <taxon>Eukaryota</taxon>
        <taxon>Viridiplantae</taxon>
        <taxon>Streptophyta</taxon>
        <taxon>Embryophyta</taxon>
        <taxon>Tracheophyta</taxon>
        <taxon>Spermatophyta</taxon>
        <taxon>Magnoliopsida</taxon>
        <taxon>eudicotyledons</taxon>
        <taxon>Gunneridae</taxon>
        <taxon>Pentapetalae</taxon>
        <taxon>rosids</taxon>
        <taxon>Vitales</taxon>
        <taxon>Vitaceae</taxon>
        <taxon>Viteae</taxon>
        <taxon>Vitis</taxon>
    </lineage>
</organism>
<keyword evidence="6" id="KW-0539">Nucleus</keyword>
<evidence type="ECO:0008006" key="11">
    <source>
        <dbReference type="Google" id="ProtNLM"/>
    </source>
</evidence>
<evidence type="ECO:0000313" key="10">
    <source>
        <dbReference type="Proteomes" id="UP001168098"/>
    </source>
</evidence>
<dbReference type="GO" id="GO:0007064">
    <property type="term" value="P:mitotic sister chromatid cohesion"/>
    <property type="evidence" value="ECO:0007669"/>
    <property type="project" value="InterPro"/>
</dbReference>
<dbReference type="GO" id="GO:0005634">
    <property type="term" value="C:nucleus"/>
    <property type="evidence" value="ECO:0007669"/>
    <property type="project" value="UniProtKB-SubCell"/>
</dbReference>
<keyword evidence="3" id="KW-0227">DNA damage</keyword>
<sequence>MADDAAKLVAEIGGRLHQQSRPTKDFLIKSLRQAASALSELEQKSSLEPAIKPLSGSFVKHGLLHNKDKDVKLLVAICCSEIIRVMAPEPPFDDKELREIFELFVSMFAELANTTSPYFSRRVKILETFAKYNFCMLMLDINCDILVLEMFNTFFSVAREHHQQSVVKAILSIMTLILKEKVSQPLLDVILQNLLKEGKGATASPSRIAVSVVQNCAEELEPFVCGFLTSCILDRDAVGNELKEFYHEIIFEIFQCAPQMLLAVIPNLTQELLTDQVDVRIKAVNLIGKLFSLPEHHVVQEYRHLFVEFLKRFSDKSAEVRVSALQCAKACYMANSSGTESLEILTAVEGRLLDFDDRVRMQAVIVVCDLAKSNLKFLRPELISRATDRLRDKKLSVRKKALQKLLEVYREYCSKCSEGHIAITDHFEQIPCRILMLCYDKDCKEFRPQNMELVLAEDLFPATLSVEERTRHWISFFSLFTPLHVKALNSILSQKRRLQTEMQIYLALRKKVKENVDEEVQKRIQASFVKMSASFPDACKAEECFHKLNQMKDNSIFKALVQLLDEVTLTSAETTRDKFLKMIGERHPHFEFLQSLSKKCLFNIFSSEHVRYILEHISSNRVGNKHLEVSSFDLLLVIISIFPSLLKGSEKLFQMLLFKEDIPFQEKLIQVLGKAGPHISIKLSDIYLSLERICLEGSRAQSKFAVSAIAALVGTSEQFVFSELCKALVDSLHAGQNIPTILQSLGCMAQHSVSAFEARDKEITSYINETFFQVEPLDNLASFDETSECSSSCKLKIYALKALVKSFLPHRGTHVKRQINDLLDIMSEMLQKGDISYDTGSCENDKAHIRLAAAKSVLRLAGRWDLHISPHIFRSTILVAKDPSPLIRRLFLDKTHKLLKEHAIPSRYACAFAFAGPDCPKDLQEDSLKYMAEFMKECRKEAQVRQTSAMQGGTITDYPAYMVVFLVHVLAHDTNFPSETCQDEEIFAQFCSPLFFTLQVLVNASFIDGGMDLDNDAISCIFSIFRAIKRAEDAVDAQRTLNLHILADIGIFILKALNTWGISMSNTPDKILLPSSLYRISSAKKSEEVNSTRLTGSTFDENFLKRLIPIFKSNLSVSSTAHPKRGRKCQDSSHLDIIKSNTLNLAPSREVASSKNGTIIGQSSSLHGKTQKIVMQEISTGGRRKHPVSPTVHKSVGLHNKCCINNGHKSDKGGKSEPSLGQGQLSSSCGSATMRPLTESQISTKKMVLPRAASLKANGTAKESSSVTTKPSKSSRSKRKDPCSSVEIINNSEVLIGQRIKLWSPVDKCFYSVTVDGFNSQNNTHKVAYDNGAIEALCLASENWETISDGSLSKTVKLAQESNGFHMQKRDPLEISSLSSLKETVDAVGDDASQQQEKFHNKGRTNSLYITNPGSGNILFSLCKGKAWPEGFC</sequence>
<comment type="subcellular location">
    <subcellularLocation>
        <location evidence="1">Nucleus</location>
    </subcellularLocation>
</comment>
<feature type="compositionally biased region" description="Low complexity" evidence="8">
    <location>
        <begin position="1219"/>
        <end position="1231"/>
    </location>
</feature>
<dbReference type="InterPro" id="IPR039776">
    <property type="entry name" value="Pds5"/>
</dbReference>
<evidence type="ECO:0000256" key="2">
    <source>
        <dbReference type="ARBA" id="ARBA00022618"/>
    </source>
</evidence>
<evidence type="ECO:0000256" key="1">
    <source>
        <dbReference type="ARBA" id="ARBA00004123"/>
    </source>
</evidence>
<evidence type="ECO:0000256" key="3">
    <source>
        <dbReference type="ARBA" id="ARBA00022763"/>
    </source>
</evidence>
<dbReference type="GO" id="GO:0051301">
    <property type="term" value="P:cell division"/>
    <property type="evidence" value="ECO:0007669"/>
    <property type="project" value="UniProtKB-KW"/>
</dbReference>
<keyword evidence="5" id="KW-0234">DNA repair</keyword>
<evidence type="ECO:0000313" key="9">
    <source>
        <dbReference type="EMBL" id="KAJ9673633.1"/>
    </source>
</evidence>
<dbReference type="CDD" id="cd19953">
    <property type="entry name" value="PDS5"/>
    <property type="match status" value="1"/>
</dbReference>
<feature type="compositionally biased region" description="Low complexity" evidence="8">
    <location>
        <begin position="1262"/>
        <end position="1272"/>
    </location>
</feature>
<keyword evidence="4" id="KW-0498">Mitosis</keyword>
<gene>
    <name evidence="9" type="ORF">PVL29_023280</name>
</gene>
<dbReference type="InterPro" id="IPR016024">
    <property type="entry name" value="ARM-type_fold"/>
</dbReference>
<evidence type="ECO:0000256" key="8">
    <source>
        <dbReference type="SAM" id="MobiDB-lite"/>
    </source>
</evidence>
<feature type="region of interest" description="Disordered" evidence="8">
    <location>
        <begin position="1203"/>
        <end position="1284"/>
    </location>
</feature>
<evidence type="ECO:0000256" key="6">
    <source>
        <dbReference type="ARBA" id="ARBA00023242"/>
    </source>
</evidence>
<dbReference type="SUPFAM" id="SSF48371">
    <property type="entry name" value="ARM repeat"/>
    <property type="match status" value="2"/>
</dbReference>
<dbReference type="Pfam" id="PF20168">
    <property type="entry name" value="PDS5"/>
    <property type="match status" value="1"/>
</dbReference>
<dbReference type="Proteomes" id="UP001168098">
    <property type="component" value="Unassembled WGS sequence"/>
</dbReference>
<evidence type="ECO:0000256" key="5">
    <source>
        <dbReference type="ARBA" id="ARBA00023204"/>
    </source>
</evidence>
<dbReference type="Gene3D" id="1.25.10.10">
    <property type="entry name" value="Leucine-rich Repeat Variant"/>
    <property type="match status" value="1"/>
</dbReference>
<keyword evidence="7" id="KW-0131">Cell cycle</keyword>
<dbReference type="GO" id="GO:0035825">
    <property type="term" value="P:homologous recombination"/>
    <property type="evidence" value="ECO:0007669"/>
    <property type="project" value="UniProtKB-ARBA"/>
</dbReference>
<dbReference type="PANTHER" id="PTHR12663">
    <property type="entry name" value="ANDROGEN INDUCED INHIBITOR OF PROLIFERATION AS3 / PDS5-RELATED"/>
    <property type="match status" value="1"/>
</dbReference>
<comment type="caution">
    <text evidence="9">The sequence shown here is derived from an EMBL/GenBank/DDBJ whole genome shotgun (WGS) entry which is preliminary data.</text>
</comment>
<evidence type="ECO:0000256" key="7">
    <source>
        <dbReference type="ARBA" id="ARBA00023306"/>
    </source>
</evidence>
<keyword evidence="2" id="KW-0132">Cell division</keyword>
<dbReference type="CDD" id="cd20404">
    <property type="entry name" value="Tudor_Agenet_AtEML-like"/>
    <property type="match status" value="1"/>
</dbReference>
<proteinExistence type="predicted"/>
<dbReference type="InterPro" id="IPR011989">
    <property type="entry name" value="ARM-like"/>
</dbReference>
<dbReference type="EMBL" id="JARBHA010000018">
    <property type="protein sequence ID" value="KAJ9673633.1"/>
    <property type="molecule type" value="Genomic_DNA"/>
</dbReference>
<protein>
    <recommendedName>
        <fullName evidence="11">Sister chromatid cohesion protein PDS5 homolog A</fullName>
    </recommendedName>
</protein>
<dbReference type="GO" id="GO:0006281">
    <property type="term" value="P:DNA repair"/>
    <property type="evidence" value="ECO:0007669"/>
    <property type="project" value="UniProtKB-KW"/>
</dbReference>
<dbReference type="PANTHER" id="PTHR12663:SF50">
    <property type="entry name" value="SISTER CHROMATID COHESION PROTEIN PDS5 HOMOLOG B"/>
    <property type="match status" value="1"/>
</dbReference>
<evidence type="ECO:0000256" key="4">
    <source>
        <dbReference type="ARBA" id="ARBA00022776"/>
    </source>
</evidence>